<dbReference type="SMART" id="SM01271">
    <property type="entry name" value="LSM14"/>
    <property type="match status" value="1"/>
</dbReference>
<dbReference type="Pfam" id="PF03853">
    <property type="entry name" value="YjeF_N"/>
    <property type="match status" value="1"/>
</dbReference>
<dbReference type="Gene3D" id="2.30.30.100">
    <property type="match status" value="1"/>
</dbReference>
<dbReference type="GO" id="GO:0033962">
    <property type="term" value="P:P-body assembly"/>
    <property type="evidence" value="ECO:0007669"/>
    <property type="project" value="TreeGrafter"/>
</dbReference>
<dbReference type="PROSITE" id="PS51385">
    <property type="entry name" value="YJEF_N"/>
    <property type="match status" value="1"/>
</dbReference>
<dbReference type="PROSITE" id="PS51512">
    <property type="entry name" value="DFDF"/>
    <property type="match status" value="1"/>
</dbReference>
<dbReference type="KEGG" id="hmg:100202201"/>
<dbReference type="InterPro" id="IPR004443">
    <property type="entry name" value="YjeF_N_dom"/>
</dbReference>
<name>T2M860_HYDVU</name>
<organism evidence="7">
    <name type="scientific">Hydra vulgaris</name>
    <name type="common">Hydra</name>
    <name type="synonym">Hydra attenuata</name>
    <dbReference type="NCBI Taxonomy" id="6087"/>
    <lineage>
        <taxon>Eukaryota</taxon>
        <taxon>Metazoa</taxon>
        <taxon>Cnidaria</taxon>
        <taxon>Hydrozoa</taxon>
        <taxon>Hydroidolina</taxon>
        <taxon>Anthoathecata</taxon>
        <taxon>Aplanulata</taxon>
        <taxon>Hydridae</taxon>
        <taxon>Hydra</taxon>
    </lineage>
</organism>
<dbReference type="SMART" id="SM01199">
    <property type="entry name" value="FDF"/>
    <property type="match status" value="1"/>
</dbReference>
<dbReference type="PANTHER" id="PTHR13612">
    <property type="entry name" value="ENHANCER OF MRNA-DECAPPING PROTEIN 3"/>
    <property type="match status" value="1"/>
</dbReference>
<dbReference type="Gene3D" id="3.40.50.10260">
    <property type="entry name" value="YjeF N-terminal domain"/>
    <property type="match status" value="1"/>
</dbReference>
<evidence type="ECO:0000256" key="3">
    <source>
        <dbReference type="ARBA" id="ARBA00015797"/>
    </source>
</evidence>
<evidence type="ECO:0000259" key="6">
    <source>
        <dbReference type="PROSITE" id="PS51512"/>
    </source>
</evidence>
<sequence>MEDKNANSFIGFYISLSCSNNSVYEGEVSHIDFSKQLITLIHAHQLFPDGTSLKFPRITLTRNHIQNLKILREKIKVTDEPKQSKCFEMNGQNNKIPRDSNKNFSLYKKEKLKSQSLNLDQVELYPDFDFEKNLAKFDKRAVYEQMIQNSEESLPNGIPSYDKKMKCQENILESQPLSLRHIKVPLEHAGKEYSTEDGFIVPAITQALKKKLFAEAVNAGLTIQQIIENAGICVCQMTLQLVGGSLRINPNNNHQRPLIVVLAGSHTQGMQAICTARHLVNHTVKVVLYLPEKTPNIKSQLDLFLKSGGKVIHSYKDLPTKPVDLVIDAMVGLESNSKNFDWLPYAISWANQNKAPLLAIDPCLVQSSLEAPDIKWTMAMGLPMINLPKSSRIFLADVGIPKGIFADVGIQYISPFKDKFYIPIYEC</sequence>
<comment type="similarity">
    <text evidence="2">Belongs to the EDC3 family.</text>
</comment>
<protein>
    <recommendedName>
        <fullName evidence="3">Enhancer of mRNA-decapping protein 3</fullName>
    </recommendedName>
</protein>
<dbReference type="GO" id="GO:0000932">
    <property type="term" value="C:P-body"/>
    <property type="evidence" value="ECO:0007669"/>
    <property type="project" value="UniProtKB-SubCell"/>
</dbReference>
<dbReference type="InterPro" id="IPR036652">
    <property type="entry name" value="YjeF_N_dom_sf"/>
</dbReference>
<dbReference type="OrthoDB" id="5951691at2759"/>
<dbReference type="SUPFAM" id="SSF64153">
    <property type="entry name" value="YjeF N-terminal domain-like"/>
    <property type="match status" value="1"/>
</dbReference>
<keyword evidence="4" id="KW-0963">Cytoplasm</keyword>
<feature type="domain" description="YjeF N-terminal" evidence="5">
    <location>
        <begin position="205"/>
        <end position="406"/>
    </location>
</feature>
<evidence type="ECO:0000256" key="2">
    <source>
        <dbReference type="ARBA" id="ARBA00006610"/>
    </source>
</evidence>
<dbReference type="GO" id="GO:0031087">
    <property type="term" value="P:deadenylation-independent decapping of nuclear-transcribed mRNA"/>
    <property type="evidence" value="ECO:0007669"/>
    <property type="project" value="TreeGrafter"/>
</dbReference>
<evidence type="ECO:0000259" key="5">
    <source>
        <dbReference type="PROSITE" id="PS51385"/>
    </source>
</evidence>
<dbReference type="EMBL" id="HAAD01001873">
    <property type="protein sequence ID" value="CDG68105.1"/>
    <property type="molecule type" value="mRNA"/>
</dbReference>
<evidence type="ECO:0000313" key="7">
    <source>
        <dbReference type="EMBL" id="CDG68105.1"/>
    </source>
</evidence>
<evidence type="ECO:0000256" key="1">
    <source>
        <dbReference type="ARBA" id="ARBA00004201"/>
    </source>
</evidence>
<accession>T2M860</accession>
<feature type="domain" description="DFDF" evidence="6">
    <location>
        <begin position="116"/>
        <end position="152"/>
    </location>
</feature>
<dbReference type="InterPro" id="IPR025609">
    <property type="entry name" value="Lsm14-like_N"/>
</dbReference>
<dbReference type="PROSITE" id="PS51257">
    <property type="entry name" value="PROKAR_LIPOPROTEIN"/>
    <property type="match status" value="1"/>
</dbReference>
<evidence type="ECO:0000256" key="4">
    <source>
        <dbReference type="ARBA" id="ARBA00022490"/>
    </source>
</evidence>
<dbReference type="OMA" id="YAISWAN"/>
<dbReference type="GO" id="GO:0003729">
    <property type="term" value="F:mRNA binding"/>
    <property type="evidence" value="ECO:0007669"/>
    <property type="project" value="TreeGrafter"/>
</dbReference>
<reference evidence="7" key="1">
    <citation type="journal article" date="2013" name="Genome Biol. Evol.">
        <title>Punctuated emergences of genetic and phenotypic innovations in eumetazoan, bilaterian, euteleostome, and hominidae ancestors.</title>
        <authorList>
            <person name="Wenger Y."/>
            <person name="Galliot B."/>
        </authorList>
    </citation>
    <scope>NUCLEOTIDE SEQUENCE</scope>
    <source>
        <tissue evidence="7">Whole animals</tissue>
    </source>
</reference>
<dbReference type="InterPro" id="IPR019050">
    <property type="entry name" value="FDF_dom"/>
</dbReference>
<comment type="subcellular location">
    <subcellularLocation>
        <location evidence="1">Cytoplasm</location>
        <location evidence="1">P-body</location>
    </subcellularLocation>
</comment>
<dbReference type="PANTHER" id="PTHR13612:SF0">
    <property type="entry name" value="ENHANCER OF MRNA-DECAPPING PROTEIN 3"/>
    <property type="match status" value="1"/>
</dbReference>
<dbReference type="AlphaFoldDB" id="T2M860"/>
<dbReference type="Pfam" id="PF09532">
    <property type="entry name" value="FDF"/>
    <property type="match status" value="1"/>
</dbReference>
<proteinExistence type="evidence at transcript level"/>
<gene>
    <name evidence="7" type="primary">EDC3</name>
</gene>
<dbReference type="InterPro" id="IPR025762">
    <property type="entry name" value="DFDF"/>
</dbReference>